<dbReference type="InterPro" id="IPR017930">
    <property type="entry name" value="Myb_dom"/>
</dbReference>
<feature type="non-terminal residue" evidence="3">
    <location>
        <position position="102"/>
    </location>
</feature>
<organism evidence="3">
    <name type="scientific">Phaeodactylum tricornutum</name>
    <name type="common">Diatom</name>
    <dbReference type="NCBI Taxonomy" id="2850"/>
    <lineage>
        <taxon>Eukaryota</taxon>
        <taxon>Sar</taxon>
        <taxon>Stramenopiles</taxon>
        <taxon>Ochrophyta</taxon>
        <taxon>Bacillariophyta</taxon>
        <taxon>Bacillariophyceae</taxon>
        <taxon>Bacillariophycidae</taxon>
        <taxon>Naviculales</taxon>
        <taxon>Phaeodactylaceae</taxon>
        <taxon>Phaeodactylum</taxon>
    </lineage>
</organism>
<feature type="non-terminal residue" evidence="3">
    <location>
        <position position="1"/>
    </location>
</feature>
<sequence length="102" mass="12202">WTKEEDAILLKIVQGMQMPMKWSVVAQNLHDRTGKQCRERYVNHLNPRLKVTDWNPVEDSTIFHLYNTIGSHWAKMSKVIPGRTDNGIKNRFHNLRRQYERE</sequence>
<dbReference type="GO" id="GO:0000981">
    <property type="term" value="F:DNA-binding transcription factor activity, RNA polymerase II-specific"/>
    <property type="evidence" value="ECO:0007669"/>
    <property type="project" value="TreeGrafter"/>
</dbReference>
<evidence type="ECO:0000313" key="3">
    <source>
        <dbReference type="EMBL" id="CAG9288814.1"/>
    </source>
</evidence>
<dbReference type="InterPro" id="IPR050560">
    <property type="entry name" value="MYB_TF"/>
</dbReference>
<reference evidence="3" key="1">
    <citation type="submission" date="2022-02" db="EMBL/GenBank/DDBJ databases">
        <authorList>
            <person name="Giguere J D."/>
        </authorList>
    </citation>
    <scope>NUCLEOTIDE SEQUENCE</scope>
    <source>
        <strain evidence="3">CCAP 1055/1</strain>
    </source>
</reference>
<dbReference type="PANTHER" id="PTHR45614:SF232">
    <property type="entry name" value="TRANSCRIPTION FACTOR MYB3R-2"/>
    <property type="match status" value="1"/>
</dbReference>
<protein>
    <submittedName>
        <fullName evidence="3">Uncharacterized protein</fullName>
    </submittedName>
</protein>
<dbReference type="SMART" id="SM00717">
    <property type="entry name" value="SANT"/>
    <property type="match status" value="2"/>
</dbReference>
<dbReference type="Pfam" id="PF13921">
    <property type="entry name" value="Myb_DNA-bind_6"/>
    <property type="match status" value="1"/>
</dbReference>
<dbReference type="PANTHER" id="PTHR45614">
    <property type="entry name" value="MYB PROTEIN-RELATED"/>
    <property type="match status" value="1"/>
</dbReference>
<name>A0A8J9X6H2_PHATR</name>
<feature type="domain" description="HTH myb-type" evidence="2">
    <location>
        <begin position="1"/>
        <end position="49"/>
    </location>
</feature>
<feature type="domain" description="Myb-like" evidence="1">
    <location>
        <begin position="46"/>
        <end position="96"/>
    </location>
</feature>
<dbReference type="PROSITE" id="PS50090">
    <property type="entry name" value="MYB_LIKE"/>
    <property type="match status" value="2"/>
</dbReference>
<dbReference type="InterPro" id="IPR009057">
    <property type="entry name" value="Homeodomain-like_sf"/>
</dbReference>
<dbReference type="EMBL" id="OU594944">
    <property type="protein sequence ID" value="CAG9288814.1"/>
    <property type="molecule type" value="Genomic_DNA"/>
</dbReference>
<accession>A0A8J9X6H2</accession>
<dbReference type="AlphaFoldDB" id="A0A8J9X6H2"/>
<dbReference type="CDD" id="cd00167">
    <property type="entry name" value="SANT"/>
    <property type="match status" value="2"/>
</dbReference>
<feature type="domain" description="Myb-like" evidence="1">
    <location>
        <begin position="1"/>
        <end position="45"/>
    </location>
</feature>
<dbReference type="PROSITE" id="PS51294">
    <property type="entry name" value="HTH_MYB"/>
    <property type="match status" value="1"/>
</dbReference>
<proteinExistence type="predicted"/>
<dbReference type="GO" id="GO:0005634">
    <property type="term" value="C:nucleus"/>
    <property type="evidence" value="ECO:0007669"/>
    <property type="project" value="TreeGrafter"/>
</dbReference>
<dbReference type="Gene3D" id="1.10.10.60">
    <property type="entry name" value="Homeodomain-like"/>
    <property type="match status" value="2"/>
</dbReference>
<dbReference type="InterPro" id="IPR001005">
    <property type="entry name" value="SANT/Myb"/>
</dbReference>
<evidence type="ECO:0000259" key="2">
    <source>
        <dbReference type="PROSITE" id="PS51294"/>
    </source>
</evidence>
<dbReference type="GO" id="GO:0000978">
    <property type="term" value="F:RNA polymerase II cis-regulatory region sequence-specific DNA binding"/>
    <property type="evidence" value="ECO:0007669"/>
    <property type="project" value="TreeGrafter"/>
</dbReference>
<dbReference type="Proteomes" id="UP000836788">
    <property type="component" value="Chromosome 3"/>
</dbReference>
<evidence type="ECO:0000259" key="1">
    <source>
        <dbReference type="PROSITE" id="PS50090"/>
    </source>
</evidence>
<gene>
    <name evidence="3" type="ORF">PTTT1_LOCUS39687</name>
</gene>
<dbReference type="SUPFAM" id="SSF46689">
    <property type="entry name" value="Homeodomain-like"/>
    <property type="match status" value="1"/>
</dbReference>